<comment type="caution">
    <text evidence="1">The sequence shown here is derived from an EMBL/GenBank/DDBJ whole genome shotgun (WGS) entry which is preliminary data.</text>
</comment>
<sequence>MKPSDQIMSSKLYRRNSDFVGWIPDKNRNHHILHNKLKKAWWWMLMDSHAYLSGEIPSILLKGA</sequence>
<proteinExistence type="predicted"/>
<accession>A0A417YKT3</accession>
<protein>
    <submittedName>
        <fullName evidence="1">Uncharacterized protein</fullName>
    </submittedName>
</protein>
<dbReference type="Proteomes" id="UP000284416">
    <property type="component" value="Unassembled WGS sequence"/>
</dbReference>
<reference evidence="1 2" key="1">
    <citation type="journal article" date="2017" name="Int. J. Syst. Evol. Microbiol.">
        <title>Bacillus notoginsengisoli sp. nov., a novel bacterium isolated from the rhizosphere of Panax notoginseng.</title>
        <authorList>
            <person name="Zhang M.Y."/>
            <person name="Cheng J."/>
            <person name="Cai Y."/>
            <person name="Zhang T.Y."/>
            <person name="Wu Y.Y."/>
            <person name="Manikprabhu D."/>
            <person name="Li W.J."/>
            <person name="Zhang Y.X."/>
        </authorList>
    </citation>
    <scope>NUCLEOTIDE SEQUENCE [LARGE SCALE GENOMIC DNA]</scope>
    <source>
        <strain evidence="1 2">JCM 30743</strain>
    </source>
</reference>
<name>A0A417YKT3_9BACI</name>
<dbReference type="EMBL" id="QWEG01000016">
    <property type="protein sequence ID" value="RHW33898.1"/>
    <property type="molecule type" value="Genomic_DNA"/>
</dbReference>
<evidence type="ECO:0000313" key="2">
    <source>
        <dbReference type="Proteomes" id="UP000284416"/>
    </source>
</evidence>
<organism evidence="1 2">
    <name type="scientific">Neobacillus notoginsengisoli</name>
    <dbReference type="NCBI Taxonomy" id="1578198"/>
    <lineage>
        <taxon>Bacteria</taxon>
        <taxon>Bacillati</taxon>
        <taxon>Bacillota</taxon>
        <taxon>Bacilli</taxon>
        <taxon>Bacillales</taxon>
        <taxon>Bacillaceae</taxon>
        <taxon>Neobacillus</taxon>
    </lineage>
</organism>
<dbReference type="AlphaFoldDB" id="A0A417YKT3"/>
<evidence type="ECO:0000313" key="1">
    <source>
        <dbReference type="EMBL" id="RHW33898.1"/>
    </source>
</evidence>
<gene>
    <name evidence="1" type="ORF">D1B31_20175</name>
</gene>
<keyword evidence="2" id="KW-1185">Reference proteome</keyword>